<sequence>HLRQKSSAHPFPLPEPPPFWEPRLSPPLLPPTLAGGRIPLPLLCSGNQDKMARGGKKARVESPAADMTLGEDDLQVKEEEETGAMVGVAAANAAAPRVEIVVEFDKSLLDCPLCSLPLKPPVFQVRHKWIIFPSRPCLIGAVVALLQQNKTKLLLAQCRAKHAACGPCAANHANKCPACDGAYERDEGADRYLLAVRVPCPNQAYGCGSSVVYCMAGDHRLVCPHAPCRCPEPGCGFLGPPPALRGHLAERHAWPVTDITYGSVLEVQMQAVEQGRRLLAAEDGERLFLLVASERGVKVVRVAAPAEEEGWYRCKVWVHAPVDTDTGHMDVQMLDGKVESCAVPSVEAAMGAGGRYLPVPSDVPAPEGGGIVIRLRIDKEVKVRASRSPRSRA</sequence>
<dbReference type="STRING" id="200361.A0A453DQ91"/>
<reference evidence="9" key="1">
    <citation type="journal article" date="2014" name="Science">
        <title>Ancient hybridizations among the ancestral genomes of bread wheat.</title>
        <authorList>
            <consortium name="International Wheat Genome Sequencing Consortium,"/>
            <person name="Marcussen T."/>
            <person name="Sandve S.R."/>
            <person name="Heier L."/>
            <person name="Spannagl M."/>
            <person name="Pfeifer M."/>
            <person name="Jakobsen K.S."/>
            <person name="Wulff B.B."/>
            <person name="Steuernagel B."/>
            <person name="Mayer K.F."/>
            <person name="Olsen O.A."/>
        </authorList>
    </citation>
    <scope>NUCLEOTIDE SEQUENCE [LARGE SCALE GENOMIC DNA]</scope>
    <source>
        <strain evidence="9">cv. AL8/78</strain>
    </source>
</reference>
<reference evidence="9" key="2">
    <citation type="journal article" date="2017" name="Nat. Plants">
        <title>The Aegilops tauschii genome reveals multiple impacts of transposons.</title>
        <authorList>
            <person name="Zhao G."/>
            <person name="Zou C."/>
            <person name="Li K."/>
            <person name="Wang K."/>
            <person name="Li T."/>
            <person name="Gao L."/>
            <person name="Zhang X."/>
            <person name="Wang H."/>
            <person name="Yang Z."/>
            <person name="Liu X."/>
            <person name="Jiang W."/>
            <person name="Mao L."/>
            <person name="Kong X."/>
            <person name="Jiao Y."/>
            <person name="Jia J."/>
        </authorList>
    </citation>
    <scope>NUCLEOTIDE SEQUENCE [LARGE SCALE GENOMIC DNA]</scope>
    <source>
        <strain evidence="9">cv. AL8/78</strain>
    </source>
</reference>
<reference evidence="8" key="5">
    <citation type="journal article" date="2021" name="G3 (Bethesda)">
        <title>Aegilops tauschii genome assembly Aet v5.0 features greater sequence contiguity and improved annotation.</title>
        <authorList>
            <person name="Wang L."/>
            <person name="Zhu T."/>
            <person name="Rodriguez J.C."/>
            <person name="Deal K.R."/>
            <person name="Dubcovsky J."/>
            <person name="McGuire P.E."/>
            <person name="Lux T."/>
            <person name="Spannagl M."/>
            <person name="Mayer K.F.X."/>
            <person name="Baldrich P."/>
            <person name="Meyers B.C."/>
            <person name="Huo N."/>
            <person name="Gu Y.Q."/>
            <person name="Zhou H."/>
            <person name="Devos K.M."/>
            <person name="Bennetzen J.L."/>
            <person name="Unver T."/>
            <person name="Budak H."/>
            <person name="Gulick P.J."/>
            <person name="Galiba G."/>
            <person name="Kalapos B."/>
            <person name="Nelson D.R."/>
            <person name="Li P."/>
            <person name="You F.M."/>
            <person name="Luo M.C."/>
            <person name="Dvorak J."/>
        </authorList>
    </citation>
    <scope>NUCLEOTIDE SEQUENCE [LARGE SCALE GENOMIC DNA]</scope>
    <source>
        <strain evidence="8">cv. AL8/78</strain>
    </source>
</reference>
<keyword evidence="3" id="KW-0862">Zinc</keyword>
<comment type="function">
    <text evidence="4">E3 ubiquitin-protein ligase that mediates ubiquitination and subsequent proteasomal degradation of target proteins. E3 ubiquitin ligases accept ubiquitin from an E2 ubiquitin-conjugating enzyme in the form of a thioester and then directly transfers the ubiquitin to targeted substrates. It probably triggers the ubiquitin-mediated degradation of different substrates.</text>
</comment>
<dbReference type="PROSITE" id="PS51081">
    <property type="entry name" value="ZF_SIAH"/>
    <property type="match status" value="1"/>
</dbReference>
<feature type="compositionally biased region" description="Pro residues" evidence="6">
    <location>
        <begin position="11"/>
        <end position="24"/>
    </location>
</feature>
<evidence type="ECO:0000256" key="6">
    <source>
        <dbReference type="SAM" id="MobiDB-lite"/>
    </source>
</evidence>
<dbReference type="InterPro" id="IPR044286">
    <property type="entry name" value="SINL_plant"/>
</dbReference>
<feature type="region of interest" description="Disordered" evidence="6">
    <location>
        <begin position="1"/>
        <end position="24"/>
    </location>
</feature>
<keyword evidence="9" id="KW-1185">Reference proteome</keyword>
<evidence type="ECO:0000259" key="7">
    <source>
        <dbReference type="PROSITE" id="PS51081"/>
    </source>
</evidence>
<dbReference type="PANTHER" id="PTHR46632:SF18">
    <property type="entry name" value="OS01G0122200 PROTEIN"/>
    <property type="match status" value="1"/>
</dbReference>
<evidence type="ECO:0000313" key="9">
    <source>
        <dbReference type="Proteomes" id="UP000015105"/>
    </source>
</evidence>
<dbReference type="InterPro" id="IPR013010">
    <property type="entry name" value="Znf_SIAH"/>
</dbReference>
<accession>A0A453DQ91</accession>
<evidence type="ECO:0000256" key="3">
    <source>
        <dbReference type="ARBA" id="ARBA00022833"/>
    </source>
</evidence>
<dbReference type="Gene3D" id="3.30.40.10">
    <property type="entry name" value="Zinc/RING finger domain, C3HC4 (zinc finger)"/>
    <property type="match status" value="1"/>
</dbReference>
<feature type="domain" description="SIAH-type" evidence="7">
    <location>
        <begin position="195"/>
        <end position="253"/>
    </location>
</feature>
<dbReference type="Proteomes" id="UP000015105">
    <property type="component" value="Chromosome 3D"/>
</dbReference>
<reference evidence="8" key="4">
    <citation type="submission" date="2019-03" db="UniProtKB">
        <authorList>
            <consortium name="EnsemblPlants"/>
        </authorList>
    </citation>
    <scope>IDENTIFICATION</scope>
</reference>
<evidence type="ECO:0000256" key="1">
    <source>
        <dbReference type="ARBA" id="ARBA00022723"/>
    </source>
</evidence>
<dbReference type="SUPFAM" id="SSF49599">
    <property type="entry name" value="TRAF domain-like"/>
    <property type="match status" value="1"/>
</dbReference>
<dbReference type="EnsemblPlants" id="AET3Gv20036600.1">
    <property type="protein sequence ID" value="AET3Gv20036600.1"/>
    <property type="gene ID" value="AET3Gv20036600"/>
</dbReference>
<proteinExistence type="predicted"/>
<evidence type="ECO:0000256" key="4">
    <source>
        <dbReference type="ARBA" id="ARBA00024004"/>
    </source>
</evidence>
<keyword evidence="1" id="KW-0479">Metal-binding</keyword>
<reference evidence="8" key="3">
    <citation type="journal article" date="2017" name="Nature">
        <title>Genome sequence of the progenitor of the wheat D genome Aegilops tauschii.</title>
        <authorList>
            <person name="Luo M.C."/>
            <person name="Gu Y.Q."/>
            <person name="Puiu D."/>
            <person name="Wang H."/>
            <person name="Twardziok S.O."/>
            <person name="Deal K.R."/>
            <person name="Huo N."/>
            <person name="Zhu T."/>
            <person name="Wang L."/>
            <person name="Wang Y."/>
            <person name="McGuire P.E."/>
            <person name="Liu S."/>
            <person name="Long H."/>
            <person name="Ramasamy R.K."/>
            <person name="Rodriguez J.C."/>
            <person name="Van S.L."/>
            <person name="Yuan L."/>
            <person name="Wang Z."/>
            <person name="Xia Z."/>
            <person name="Xiao L."/>
            <person name="Anderson O.D."/>
            <person name="Ouyang S."/>
            <person name="Liang Y."/>
            <person name="Zimin A.V."/>
            <person name="Pertea G."/>
            <person name="Qi P."/>
            <person name="Bennetzen J.L."/>
            <person name="Dai X."/>
            <person name="Dawson M.W."/>
            <person name="Muller H.G."/>
            <person name="Kugler K."/>
            <person name="Rivarola-Duarte L."/>
            <person name="Spannagl M."/>
            <person name="Mayer K.F.X."/>
            <person name="Lu F.H."/>
            <person name="Bevan M.W."/>
            <person name="Leroy P."/>
            <person name="Li P."/>
            <person name="You F.M."/>
            <person name="Sun Q."/>
            <person name="Liu Z."/>
            <person name="Lyons E."/>
            <person name="Wicker T."/>
            <person name="Salzberg S.L."/>
            <person name="Devos K.M."/>
            <person name="Dvorak J."/>
        </authorList>
    </citation>
    <scope>NUCLEOTIDE SEQUENCE [LARGE SCALE GENOMIC DNA]</scope>
    <source>
        <strain evidence="8">cv. AL8/78</strain>
    </source>
</reference>
<evidence type="ECO:0000313" key="8">
    <source>
        <dbReference type="EnsemblPlants" id="AET3Gv20036600.1"/>
    </source>
</evidence>
<evidence type="ECO:0000256" key="5">
    <source>
        <dbReference type="PROSITE-ProRule" id="PRU00455"/>
    </source>
</evidence>
<name>A0A453DQ91_AEGTS</name>
<evidence type="ECO:0000256" key="2">
    <source>
        <dbReference type="ARBA" id="ARBA00022771"/>
    </source>
</evidence>
<dbReference type="Gramene" id="AET3Gv20036600.1">
    <property type="protein sequence ID" value="AET3Gv20036600.1"/>
    <property type="gene ID" value="AET3Gv20036600"/>
</dbReference>
<keyword evidence="2 5" id="KW-0863">Zinc-finger</keyword>
<dbReference type="PANTHER" id="PTHR46632">
    <property type="entry name" value="E3 UBIQUITIN-PROTEIN LIGASE SINA-LIKE 4"/>
    <property type="match status" value="1"/>
</dbReference>
<organism evidence="8 9">
    <name type="scientific">Aegilops tauschii subsp. strangulata</name>
    <name type="common">Goatgrass</name>
    <dbReference type="NCBI Taxonomy" id="200361"/>
    <lineage>
        <taxon>Eukaryota</taxon>
        <taxon>Viridiplantae</taxon>
        <taxon>Streptophyta</taxon>
        <taxon>Embryophyta</taxon>
        <taxon>Tracheophyta</taxon>
        <taxon>Spermatophyta</taxon>
        <taxon>Magnoliopsida</taxon>
        <taxon>Liliopsida</taxon>
        <taxon>Poales</taxon>
        <taxon>Poaceae</taxon>
        <taxon>BOP clade</taxon>
        <taxon>Pooideae</taxon>
        <taxon>Triticodae</taxon>
        <taxon>Triticeae</taxon>
        <taxon>Triticinae</taxon>
        <taxon>Aegilops</taxon>
    </lineage>
</organism>
<dbReference type="InterPro" id="IPR013083">
    <property type="entry name" value="Znf_RING/FYVE/PHD"/>
</dbReference>
<dbReference type="GO" id="GO:0008270">
    <property type="term" value="F:zinc ion binding"/>
    <property type="evidence" value="ECO:0007669"/>
    <property type="project" value="UniProtKB-KW"/>
</dbReference>
<protein>
    <recommendedName>
        <fullName evidence="7">SIAH-type domain-containing protein</fullName>
    </recommendedName>
</protein>
<dbReference type="AlphaFoldDB" id="A0A453DQ91"/>